<dbReference type="RefSeq" id="WP_051592891.1">
    <property type="nucleotide sequence ID" value="NZ_JGZL01000008.1"/>
</dbReference>
<dbReference type="Proteomes" id="UP000029078">
    <property type="component" value="Unassembled WGS sequence"/>
</dbReference>
<comment type="caution">
    <text evidence="3">The sequence shown here is derived from an EMBL/GenBank/DDBJ whole genome shotgun (WGS) entry which is preliminary data.</text>
</comment>
<evidence type="ECO:0000313" key="3">
    <source>
        <dbReference type="EMBL" id="KFI89382.1"/>
    </source>
</evidence>
<dbReference type="InterPro" id="IPR008988">
    <property type="entry name" value="Transcriptional_repressor_C"/>
</dbReference>
<sequence length="89" mass="10068">MTLRDCPRGVRVVVDDVDLDDRHRFRLREIGLARGVELRVIQRGVFGGRVIAFGDERIALDGGTARAVHVRLARDEAKRNDENGDRNEC</sequence>
<dbReference type="AlphaFoldDB" id="A0A087D1I2"/>
<dbReference type="Pfam" id="PF04023">
    <property type="entry name" value="FeoA"/>
    <property type="match status" value="1"/>
</dbReference>
<keyword evidence="4" id="KW-1185">Reference proteome</keyword>
<dbReference type="GO" id="GO:0046914">
    <property type="term" value="F:transition metal ion binding"/>
    <property type="evidence" value="ECO:0007669"/>
    <property type="project" value="InterPro"/>
</dbReference>
<dbReference type="InterPro" id="IPR007167">
    <property type="entry name" value="Fe-transptr_FeoA-like"/>
</dbReference>
<accession>A0A087D1I2</accession>
<organism evidence="3 4">
    <name type="scientific">Bifidobacterium ruminantium</name>
    <dbReference type="NCBI Taxonomy" id="78346"/>
    <lineage>
        <taxon>Bacteria</taxon>
        <taxon>Bacillati</taxon>
        <taxon>Actinomycetota</taxon>
        <taxon>Actinomycetes</taxon>
        <taxon>Bifidobacteriales</taxon>
        <taxon>Bifidobacteriaceae</taxon>
        <taxon>Bifidobacterium</taxon>
    </lineage>
</organism>
<dbReference type="SUPFAM" id="SSF50037">
    <property type="entry name" value="C-terminal domain of transcriptional repressors"/>
    <property type="match status" value="1"/>
</dbReference>
<reference evidence="3 4" key="1">
    <citation type="submission" date="2014-03" db="EMBL/GenBank/DDBJ databases">
        <title>Genomics of Bifidobacteria.</title>
        <authorList>
            <person name="Ventura M."/>
            <person name="Milani C."/>
            <person name="Lugli G.A."/>
        </authorList>
    </citation>
    <scope>NUCLEOTIDE SEQUENCE [LARGE SCALE GENOMIC DNA]</scope>
    <source>
        <strain evidence="3 4">LMG 21811</strain>
    </source>
</reference>
<dbReference type="EMBL" id="JGZL01000008">
    <property type="protein sequence ID" value="KFI89382.1"/>
    <property type="molecule type" value="Genomic_DNA"/>
</dbReference>
<dbReference type="InterPro" id="IPR038157">
    <property type="entry name" value="FeoA_core_dom"/>
</dbReference>
<evidence type="ECO:0000313" key="4">
    <source>
        <dbReference type="Proteomes" id="UP000029078"/>
    </source>
</evidence>
<dbReference type="Gene3D" id="2.30.30.90">
    <property type="match status" value="1"/>
</dbReference>
<gene>
    <name evidence="3" type="ORF">BRUM_1162</name>
</gene>
<name>A0A087D1I2_BIFRU</name>
<feature type="domain" description="Ferrous iron transporter FeoA-like" evidence="2">
    <location>
        <begin position="1"/>
        <end position="72"/>
    </location>
</feature>
<proteinExistence type="predicted"/>
<evidence type="ECO:0000256" key="1">
    <source>
        <dbReference type="ARBA" id="ARBA00023004"/>
    </source>
</evidence>
<protein>
    <submittedName>
        <fullName evidence="3">FeoA family protein</fullName>
    </submittedName>
</protein>
<evidence type="ECO:0000259" key="2">
    <source>
        <dbReference type="SMART" id="SM00899"/>
    </source>
</evidence>
<dbReference type="eggNOG" id="COG1918">
    <property type="taxonomic scope" value="Bacteria"/>
</dbReference>
<keyword evidence="1" id="KW-0408">Iron</keyword>
<dbReference type="SMART" id="SM00899">
    <property type="entry name" value="FeoA"/>
    <property type="match status" value="1"/>
</dbReference>
<dbReference type="STRING" id="78346.BRUM_1162"/>